<accession>A0A2H0W6A7</accession>
<comment type="caution">
    <text evidence="1">The sequence shown here is derived from an EMBL/GenBank/DDBJ whole genome shotgun (WGS) entry which is preliminary data.</text>
</comment>
<gene>
    <name evidence="1" type="ORF">COT78_02850</name>
</gene>
<sequence length="157" mass="16782">MYSFAIALTKGVEMSDTGSDRFGDESDPLDEGKLAVYFGDLIPEASPAAMTITSLANEILRLLELHDGANLGAFFTRVQTQDDLRVLKYALESVVEVLSAKIKTTDDPEVMRVSATTLAKLSGGLVDISYMASSARLMDNTLISGLGELLQSLDGDG</sequence>
<dbReference type="Proteomes" id="UP000231382">
    <property type="component" value="Unassembled WGS sequence"/>
</dbReference>
<dbReference type="AlphaFoldDB" id="A0A2H0W6A7"/>
<name>A0A2H0W6A7_9BACT</name>
<evidence type="ECO:0000313" key="1">
    <source>
        <dbReference type="EMBL" id="PIS07612.1"/>
    </source>
</evidence>
<evidence type="ECO:0000313" key="2">
    <source>
        <dbReference type="Proteomes" id="UP000231382"/>
    </source>
</evidence>
<protein>
    <submittedName>
        <fullName evidence="1">Uncharacterized protein</fullName>
    </submittedName>
</protein>
<proteinExistence type="predicted"/>
<dbReference type="EMBL" id="PEZW01000018">
    <property type="protein sequence ID" value="PIS07612.1"/>
    <property type="molecule type" value="Genomic_DNA"/>
</dbReference>
<reference evidence="2" key="1">
    <citation type="submission" date="2017-09" db="EMBL/GenBank/DDBJ databases">
        <title>Depth-based differentiation of microbial function through sediment-hosted aquifers and enrichment of novel symbionts in the deep terrestrial subsurface.</title>
        <authorList>
            <person name="Probst A.J."/>
            <person name="Ladd B."/>
            <person name="Jarett J.K."/>
            <person name="Geller-Mcgrath D.E."/>
            <person name="Sieber C.M.K."/>
            <person name="Emerson J.B."/>
            <person name="Anantharaman K."/>
            <person name="Thomas B.C."/>
            <person name="Malmstrom R."/>
            <person name="Stieglmeier M."/>
            <person name="Klingl A."/>
            <person name="Woyke T."/>
            <person name="Ryan C.M."/>
            <person name="Banfield J.F."/>
        </authorList>
    </citation>
    <scope>NUCLEOTIDE SEQUENCE [LARGE SCALE GENOMIC DNA]</scope>
</reference>
<organism evidence="1 2">
    <name type="scientific">Candidatus Berkelbacteria bacterium CG10_big_fil_rev_8_21_14_0_10_43_13</name>
    <dbReference type="NCBI Taxonomy" id="1974514"/>
    <lineage>
        <taxon>Bacteria</taxon>
        <taxon>Candidatus Berkelbacteria</taxon>
    </lineage>
</organism>